<evidence type="ECO:0000313" key="5">
    <source>
        <dbReference type="Proteomes" id="UP000639772"/>
    </source>
</evidence>
<dbReference type="Proteomes" id="UP000636800">
    <property type="component" value="Unassembled WGS sequence"/>
</dbReference>
<organism evidence="2 5">
    <name type="scientific">Vanilla planifolia</name>
    <name type="common">Vanilla</name>
    <dbReference type="NCBI Taxonomy" id="51239"/>
    <lineage>
        <taxon>Eukaryota</taxon>
        <taxon>Viridiplantae</taxon>
        <taxon>Streptophyta</taxon>
        <taxon>Embryophyta</taxon>
        <taxon>Tracheophyta</taxon>
        <taxon>Spermatophyta</taxon>
        <taxon>Magnoliopsida</taxon>
        <taxon>Liliopsida</taxon>
        <taxon>Asparagales</taxon>
        <taxon>Orchidaceae</taxon>
        <taxon>Vanilloideae</taxon>
        <taxon>Vanilleae</taxon>
        <taxon>Vanilla</taxon>
    </lineage>
</organism>
<evidence type="ECO:0000313" key="2">
    <source>
        <dbReference type="EMBL" id="KAG0446520.1"/>
    </source>
</evidence>
<protein>
    <submittedName>
        <fullName evidence="2">Uncharacterized protein</fullName>
    </submittedName>
</protein>
<gene>
    <name evidence="3" type="ORF">HPP92_028784</name>
    <name evidence="2" type="ORF">HPP92_028795</name>
</gene>
<feature type="region of interest" description="Disordered" evidence="1">
    <location>
        <begin position="1"/>
        <end position="20"/>
    </location>
</feature>
<comment type="caution">
    <text evidence="2">The sequence shown here is derived from an EMBL/GenBank/DDBJ whole genome shotgun (WGS) entry which is preliminary data.</text>
</comment>
<sequence>MQRYDHSSPGRHHYSPLAPPVAVRSGKFSLGQATQGWEMRVLQREGSVSHMVERKMFTPKRLSRLHHTPKNTAEFQEPVRQKTTENFFRLRVNNPQKTLMDGGCPAGSVLRLKSCRAFPSIDFLLSVTDEDLFPCFGVETFMVCESIRIKTRREEEEEGDRVTGDR</sequence>
<keyword evidence="4" id="KW-1185">Reference proteome</keyword>
<evidence type="ECO:0000313" key="4">
    <source>
        <dbReference type="Proteomes" id="UP000636800"/>
    </source>
</evidence>
<name>A0A835P624_VANPL</name>
<accession>A0A835P624</accession>
<evidence type="ECO:0000313" key="3">
    <source>
        <dbReference type="EMBL" id="KAG0446526.1"/>
    </source>
</evidence>
<dbReference type="Proteomes" id="UP000639772">
    <property type="component" value="Unassembled WGS sequence"/>
</dbReference>
<proteinExistence type="predicted"/>
<reference evidence="4 5" key="1">
    <citation type="journal article" date="2020" name="Nat. Food">
        <title>A phased Vanilla planifolia genome enables genetic improvement of flavour and production.</title>
        <authorList>
            <person name="Hasing T."/>
            <person name="Tang H."/>
            <person name="Brym M."/>
            <person name="Khazi F."/>
            <person name="Huang T."/>
            <person name="Chambers A.H."/>
        </authorList>
    </citation>
    <scope>NUCLEOTIDE SEQUENCE [LARGE SCALE GENOMIC DNA]</scope>
    <source>
        <tissue evidence="2">Leaf</tissue>
    </source>
</reference>
<dbReference type="AlphaFoldDB" id="A0A835P624"/>
<dbReference type="EMBL" id="JADCNL010000569">
    <property type="protein sequence ID" value="KAG0446526.1"/>
    <property type="molecule type" value="Genomic_DNA"/>
</dbReference>
<dbReference type="EMBL" id="JADCNM010000570">
    <property type="protein sequence ID" value="KAG0446520.1"/>
    <property type="molecule type" value="Genomic_DNA"/>
</dbReference>
<evidence type="ECO:0000256" key="1">
    <source>
        <dbReference type="SAM" id="MobiDB-lite"/>
    </source>
</evidence>